<evidence type="ECO:0000256" key="4">
    <source>
        <dbReference type="ARBA" id="ARBA00022605"/>
    </source>
</evidence>
<dbReference type="GO" id="GO:0000162">
    <property type="term" value="P:L-tryptophan biosynthetic process"/>
    <property type="evidence" value="ECO:0007669"/>
    <property type="project" value="UniProtKB-UniRule"/>
</dbReference>
<keyword evidence="4 9" id="KW-0028">Amino-acid biosynthesis</keyword>
<dbReference type="RefSeq" id="WP_126864323.1">
    <property type="nucleotide sequence ID" value="NZ_JAUSTX010000001.1"/>
</dbReference>
<dbReference type="GO" id="GO:0004425">
    <property type="term" value="F:indole-3-glycerol-phosphate synthase activity"/>
    <property type="evidence" value="ECO:0007669"/>
    <property type="project" value="UniProtKB-UniRule"/>
</dbReference>
<dbReference type="Pfam" id="PF00218">
    <property type="entry name" value="IGPS"/>
    <property type="match status" value="1"/>
</dbReference>
<dbReference type="Proteomes" id="UP000267430">
    <property type="component" value="Unassembled WGS sequence"/>
</dbReference>
<evidence type="ECO:0000259" key="10">
    <source>
        <dbReference type="Pfam" id="PF00218"/>
    </source>
</evidence>
<dbReference type="HAMAP" id="MF_00134_B">
    <property type="entry name" value="IGPS_B"/>
    <property type="match status" value="1"/>
</dbReference>
<dbReference type="InterPro" id="IPR013785">
    <property type="entry name" value="Aldolase_TIM"/>
</dbReference>
<dbReference type="UniPathway" id="UPA00035">
    <property type="reaction ID" value="UER00043"/>
</dbReference>
<proteinExistence type="inferred from homology"/>
<name>A0A3S0W0Z2_9BACI</name>
<evidence type="ECO:0000256" key="2">
    <source>
        <dbReference type="ARBA" id="ARBA00004696"/>
    </source>
</evidence>
<dbReference type="NCBIfam" id="NF001377">
    <property type="entry name" value="PRK00278.2-4"/>
    <property type="match status" value="1"/>
</dbReference>
<evidence type="ECO:0000256" key="3">
    <source>
        <dbReference type="ARBA" id="ARBA00008737"/>
    </source>
</evidence>
<keyword evidence="6 9" id="KW-0822">Tryptophan biosynthesis</keyword>
<dbReference type="Gene3D" id="3.20.20.70">
    <property type="entry name" value="Aldolase class I"/>
    <property type="match status" value="1"/>
</dbReference>
<comment type="similarity">
    <text evidence="3 9">Belongs to the TrpC family.</text>
</comment>
<protein>
    <recommendedName>
        <fullName evidence="9">Indole-3-glycerol phosphate synthase</fullName>
        <shortName evidence="9">IGPS</shortName>
        <ecNumber evidence="9">4.1.1.48</ecNumber>
    </recommendedName>
</protein>
<keyword evidence="5 9" id="KW-0210">Decarboxylase</keyword>
<keyword evidence="12" id="KW-1185">Reference proteome</keyword>
<dbReference type="HAMAP" id="MF_00134_A">
    <property type="entry name" value="IGPS_A"/>
    <property type="match status" value="1"/>
</dbReference>
<dbReference type="AlphaFoldDB" id="A0A3S0W0Z2"/>
<dbReference type="SUPFAM" id="SSF51366">
    <property type="entry name" value="Ribulose-phoshate binding barrel"/>
    <property type="match status" value="1"/>
</dbReference>
<dbReference type="EC" id="4.1.1.48" evidence="9"/>
<feature type="domain" description="Indole-3-glycerol phosphate synthase" evidence="10">
    <location>
        <begin position="5"/>
        <end position="253"/>
    </location>
</feature>
<organism evidence="11 12">
    <name type="scientific">Peribacillus cavernae</name>
    <dbReference type="NCBI Taxonomy" id="1674310"/>
    <lineage>
        <taxon>Bacteria</taxon>
        <taxon>Bacillati</taxon>
        <taxon>Bacillota</taxon>
        <taxon>Bacilli</taxon>
        <taxon>Bacillales</taxon>
        <taxon>Bacillaceae</taxon>
        <taxon>Peribacillus</taxon>
    </lineage>
</organism>
<evidence type="ECO:0000313" key="11">
    <source>
        <dbReference type="EMBL" id="RUQ30301.1"/>
    </source>
</evidence>
<dbReference type="PANTHER" id="PTHR22854:SF2">
    <property type="entry name" value="INDOLE-3-GLYCEROL-PHOSPHATE SYNTHASE"/>
    <property type="match status" value="1"/>
</dbReference>
<dbReference type="InterPro" id="IPR045186">
    <property type="entry name" value="Indole-3-glycerol_P_synth"/>
</dbReference>
<keyword evidence="7 9" id="KW-0057">Aromatic amino acid biosynthesis</keyword>
<dbReference type="PANTHER" id="PTHR22854">
    <property type="entry name" value="TRYPTOPHAN BIOSYNTHESIS PROTEIN"/>
    <property type="match status" value="1"/>
</dbReference>
<dbReference type="InterPro" id="IPR013798">
    <property type="entry name" value="Indole-3-glycerol_P_synth_dom"/>
</dbReference>
<dbReference type="OrthoDB" id="9804217at2"/>
<dbReference type="PROSITE" id="PS00614">
    <property type="entry name" value="IGPS"/>
    <property type="match status" value="1"/>
</dbReference>
<dbReference type="EMBL" id="RYZZ01000007">
    <property type="protein sequence ID" value="RUQ30301.1"/>
    <property type="molecule type" value="Genomic_DNA"/>
</dbReference>
<comment type="caution">
    <text evidence="11">The sequence shown here is derived from an EMBL/GenBank/DDBJ whole genome shotgun (WGS) entry which is preliminary data.</text>
</comment>
<evidence type="ECO:0000256" key="6">
    <source>
        <dbReference type="ARBA" id="ARBA00022822"/>
    </source>
</evidence>
<dbReference type="InterPro" id="IPR011060">
    <property type="entry name" value="RibuloseP-bd_barrel"/>
</dbReference>
<dbReference type="FunFam" id="3.20.20.70:FF:000024">
    <property type="entry name" value="Indole-3-glycerol phosphate synthase"/>
    <property type="match status" value="1"/>
</dbReference>
<reference evidence="11 12" key="1">
    <citation type="submission" date="2018-12" db="EMBL/GenBank/DDBJ databases">
        <title>Bacillus chawlae sp. nov., Bacillus glennii sp. nov., and Bacillus saganii sp. nov. Isolated from the Vehicle Assembly Building at Kennedy Space Center where the Viking Spacecraft were Assembled.</title>
        <authorList>
            <person name="Seuylemezian A."/>
            <person name="Vaishampayan P."/>
        </authorList>
    </citation>
    <scope>NUCLEOTIDE SEQUENCE [LARGE SCALE GENOMIC DNA]</scope>
    <source>
        <strain evidence="11 12">L5</strain>
    </source>
</reference>
<keyword evidence="8 9" id="KW-0456">Lyase</keyword>
<evidence type="ECO:0000256" key="5">
    <source>
        <dbReference type="ARBA" id="ARBA00022793"/>
    </source>
</evidence>
<dbReference type="InterPro" id="IPR001468">
    <property type="entry name" value="Indole-3-GlycerolPSynthase_CS"/>
</dbReference>
<comment type="catalytic activity">
    <reaction evidence="1 9">
        <text>1-(2-carboxyphenylamino)-1-deoxy-D-ribulose 5-phosphate + H(+) = (1S,2R)-1-C-(indol-3-yl)glycerol 3-phosphate + CO2 + H2O</text>
        <dbReference type="Rhea" id="RHEA:23476"/>
        <dbReference type="ChEBI" id="CHEBI:15377"/>
        <dbReference type="ChEBI" id="CHEBI:15378"/>
        <dbReference type="ChEBI" id="CHEBI:16526"/>
        <dbReference type="ChEBI" id="CHEBI:58613"/>
        <dbReference type="ChEBI" id="CHEBI:58866"/>
        <dbReference type="EC" id="4.1.1.48"/>
    </reaction>
</comment>
<sequence length="256" mass="28285">MENILTKIIARKAEEVAELKERGYRMSKEFIRPCRSLYSEIKHKDSLGIIAEIKRASPSKGDISPDVIPASQAGIYEAHGAVGISVLTDTDFFKGSFLDLESVRSAVELPLLCKDFIIDEIQIDRARKAGADVILLIVAALSAERHQELYRYAHNIGLEVITEVHNEYELERAVNTGAEMIGINNRDLKTFQVDLAVTEKLANQLGKSTSALISESGIKTKEDVLRVRAAGADAILVGETFMKSDDLPNKLAEFQI</sequence>
<comment type="pathway">
    <text evidence="2 9">Amino-acid biosynthesis; L-tryptophan biosynthesis; L-tryptophan from chorismate: step 4/5.</text>
</comment>
<evidence type="ECO:0000313" key="12">
    <source>
        <dbReference type="Proteomes" id="UP000267430"/>
    </source>
</evidence>
<evidence type="ECO:0000256" key="7">
    <source>
        <dbReference type="ARBA" id="ARBA00023141"/>
    </source>
</evidence>
<dbReference type="GO" id="GO:0004640">
    <property type="term" value="F:phosphoribosylanthranilate isomerase activity"/>
    <property type="evidence" value="ECO:0007669"/>
    <property type="project" value="TreeGrafter"/>
</dbReference>
<dbReference type="CDD" id="cd00331">
    <property type="entry name" value="IGPS"/>
    <property type="match status" value="1"/>
</dbReference>
<evidence type="ECO:0000256" key="1">
    <source>
        <dbReference type="ARBA" id="ARBA00001633"/>
    </source>
</evidence>
<evidence type="ECO:0000256" key="8">
    <source>
        <dbReference type="ARBA" id="ARBA00023239"/>
    </source>
</evidence>
<evidence type="ECO:0000256" key="9">
    <source>
        <dbReference type="HAMAP-Rule" id="MF_00134"/>
    </source>
</evidence>
<gene>
    <name evidence="9 11" type="primary">trpC</name>
    <name evidence="11" type="ORF">ELQ35_08155</name>
</gene>
<accession>A0A3S0W0Z2</accession>